<reference evidence="2" key="2">
    <citation type="submission" date="2022-06" db="UniProtKB">
        <authorList>
            <consortium name="EnsemblMetazoa"/>
        </authorList>
    </citation>
    <scope>IDENTIFICATION</scope>
    <source>
        <strain evidence="2">DF5081</strain>
    </source>
</reference>
<reference evidence="3" key="1">
    <citation type="submission" date="2010-08" db="EMBL/GenBank/DDBJ databases">
        <authorList>
            <consortium name="Caenorhabditis japonica Sequencing Consortium"/>
            <person name="Wilson R.K."/>
        </authorList>
    </citation>
    <scope>NUCLEOTIDE SEQUENCE [LARGE SCALE GENOMIC DNA]</scope>
    <source>
        <strain evidence="3">DF5081</strain>
    </source>
</reference>
<accession>A0A8R1IJT3</accession>
<organism evidence="2 3">
    <name type="scientific">Caenorhabditis japonica</name>
    <dbReference type="NCBI Taxonomy" id="281687"/>
    <lineage>
        <taxon>Eukaryota</taxon>
        <taxon>Metazoa</taxon>
        <taxon>Ecdysozoa</taxon>
        <taxon>Nematoda</taxon>
        <taxon>Chromadorea</taxon>
        <taxon>Rhabditida</taxon>
        <taxon>Rhabditina</taxon>
        <taxon>Rhabditomorpha</taxon>
        <taxon>Rhabditoidea</taxon>
        <taxon>Rhabditidae</taxon>
        <taxon>Peloderinae</taxon>
        <taxon>Caenorhabditis</taxon>
    </lineage>
</organism>
<dbReference type="EnsemblMetazoa" id="CJA32787.1">
    <property type="protein sequence ID" value="CJA32787.1"/>
    <property type="gene ID" value="WBGene00208634"/>
</dbReference>
<feature type="compositionally biased region" description="Basic and acidic residues" evidence="1">
    <location>
        <begin position="56"/>
        <end position="71"/>
    </location>
</feature>
<keyword evidence="3" id="KW-1185">Reference proteome</keyword>
<dbReference type="Proteomes" id="UP000005237">
    <property type="component" value="Unassembled WGS sequence"/>
</dbReference>
<evidence type="ECO:0000256" key="1">
    <source>
        <dbReference type="SAM" id="MobiDB-lite"/>
    </source>
</evidence>
<feature type="region of interest" description="Disordered" evidence="1">
    <location>
        <begin position="1"/>
        <end position="71"/>
    </location>
</feature>
<feature type="compositionally biased region" description="Basic and acidic residues" evidence="1">
    <location>
        <begin position="29"/>
        <end position="49"/>
    </location>
</feature>
<evidence type="ECO:0000313" key="2">
    <source>
        <dbReference type="EnsemblMetazoa" id="CJA32787.1"/>
    </source>
</evidence>
<dbReference type="AlphaFoldDB" id="A0A8R1IJT3"/>
<sequence length="87" mass="10276">MTRKRKNVEAAPEDVPKKPFDGYGFVQKEQQHEEKRNFKTFPEKNEQRGGNRGNRGGRDGFRRGGDGKRQFGNRDFEKVIIDVFWKF</sequence>
<protein>
    <submittedName>
        <fullName evidence="2">Uncharacterized protein</fullName>
    </submittedName>
</protein>
<proteinExistence type="predicted"/>
<name>A0A8R1IJT3_CAEJA</name>
<evidence type="ECO:0000313" key="3">
    <source>
        <dbReference type="Proteomes" id="UP000005237"/>
    </source>
</evidence>